<gene>
    <name evidence="1" type="ORF">QUF54_08040</name>
</gene>
<comment type="caution">
    <text evidence="1">The sequence shown here is derived from an EMBL/GenBank/DDBJ whole genome shotgun (WGS) entry which is preliminary data.</text>
</comment>
<proteinExistence type="predicted"/>
<evidence type="ECO:0000313" key="2">
    <source>
        <dbReference type="Proteomes" id="UP001171945"/>
    </source>
</evidence>
<protein>
    <submittedName>
        <fullName evidence="1">Uncharacterized protein</fullName>
    </submittedName>
</protein>
<keyword evidence="2" id="KW-1185">Reference proteome</keyword>
<evidence type="ECO:0000313" key="1">
    <source>
        <dbReference type="EMBL" id="MDM8563289.1"/>
    </source>
</evidence>
<accession>A0ABT7VUN0</accession>
<feature type="non-terminal residue" evidence="1">
    <location>
        <position position="1"/>
    </location>
</feature>
<sequence length="77" mass="8472">VQNLIGQTRLSLNELVIEGLLLLKNNIGLTLQKPEVRFFDIYSQLDIGEDNNCAYSAAEAKAGVKAILQQKLSQGQI</sequence>
<reference evidence="1" key="1">
    <citation type="submission" date="2023-06" db="EMBL/GenBank/DDBJ databases">
        <title>Uncultivated large filamentous bacteria from sulfidic sediments reveal new species and different genomic features in energy metabolism and defense.</title>
        <authorList>
            <person name="Fonseca A."/>
        </authorList>
    </citation>
    <scope>NUCLEOTIDE SEQUENCE</scope>
    <source>
        <strain evidence="1">HSG4</strain>
    </source>
</reference>
<dbReference type="Proteomes" id="UP001171945">
    <property type="component" value="Unassembled WGS sequence"/>
</dbReference>
<dbReference type="EMBL" id="JAUCGM010000553">
    <property type="protein sequence ID" value="MDM8563289.1"/>
    <property type="molecule type" value="Genomic_DNA"/>
</dbReference>
<organism evidence="1 2">
    <name type="scientific">Candidatus Marithioploca araucensis</name>
    <dbReference type="NCBI Taxonomy" id="70273"/>
    <lineage>
        <taxon>Bacteria</taxon>
        <taxon>Pseudomonadati</taxon>
        <taxon>Pseudomonadota</taxon>
        <taxon>Gammaproteobacteria</taxon>
        <taxon>Thiotrichales</taxon>
        <taxon>Thiotrichaceae</taxon>
        <taxon>Candidatus Marithioploca</taxon>
    </lineage>
</organism>
<name>A0ABT7VUN0_9GAMM</name>